<keyword evidence="8" id="KW-0407">Ion channel</keyword>
<evidence type="ECO:0000256" key="8">
    <source>
        <dbReference type="ARBA" id="ARBA00023303"/>
    </source>
</evidence>
<sequence>MKVNPITVSVINSTGYNDQILSECNKKEGTTLNRFYTSREDDLTVIVRHGNRLLVHYYQTWRVLWEVFITITVIYLCIIIPLFTAFYPLYLNNPGFITIEIIISIIYFFDILVNFRTTYIDNVTLMEETDLTKILKDYGLSIRIIFDGISCVPFEIFIVPEFGLLRLLKIYKFFRLTNLITVMRIPQIIKLIMKFLIVLGFLIIFIHFTACVFFLMIDRDHTWIPPEDYPSNQTDFFQRNKSEKYWASIYHSVYFITGIKNGGETTEQIIFFCFFYIVGAVLTAILLGNMTFLIRNARRDDTLFNETYSTLSTSMRNLKLPSSLRYKITEFFTANYNILRHNREYLKFIEKLPPSLIKKINKKALATIIEKNNLFQSFPKVLKFALIRLQCIFYQPGMHILTQFDRPSNLYFISKGQCHVEVVDEQKKIHLVNQLDEGDHFGEISMLFNTECTATVSTVSYASLAFLNPENFQEMLDVFPDIKKILLNKISKYKDHWRVFIKNMIRRVPYFYKLDQNLLSLIMYSLEQVRYESGEIFFEEGKKTDSIFFILEGDVEAFTYIHDRAASCLVISKSSIDTEDSLNTMLLLTLASIPMGSCIFPNIFLSQSEAMISLRALSHVHMLKLTMPTLEQHLINYFSASENIQKYRETLFYYDNLINEKIPLRIPLDIIKNHKYSNGIPKKQWRVCQKFKNAVLKVINTKRKLRVKNGLITKRMVKKLKAMKFAESIGKVDLVRQIANDEVSEDIVKILHLVDDEEIGNELLRQFALKANETFVVSDFLSGRIKSCRKKVRKLKYSYEEISHLAMTVEKLLLEAIKISKAV</sequence>
<dbReference type="CDD" id="cd00038">
    <property type="entry name" value="CAP_ED"/>
    <property type="match status" value="1"/>
</dbReference>
<keyword evidence="3 9" id="KW-0812">Transmembrane</keyword>
<feature type="domain" description="Cyclic nucleotide-binding" evidence="10">
    <location>
        <begin position="394"/>
        <end position="493"/>
    </location>
</feature>
<evidence type="ECO:0000313" key="11">
    <source>
        <dbReference type="EMBL" id="OMJ69055.1"/>
    </source>
</evidence>
<dbReference type="SUPFAM" id="SSF51206">
    <property type="entry name" value="cAMP-binding domain-like"/>
    <property type="match status" value="2"/>
</dbReference>
<evidence type="ECO:0000256" key="5">
    <source>
        <dbReference type="ARBA" id="ARBA00023065"/>
    </source>
</evidence>
<evidence type="ECO:0000256" key="4">
    <source>
        <dbReference type="ARBA" id="ARBA00022989"/>
    </source>
</evidence>
<feature type="transmembrane region" description="Helical" evidence="9">
    <location>
        <begin position="96"/>
        <end position="115"/>
    </location>
</feature>
<evidence type="ECO:0000256" key="7">
    <source>
        <dbReference type="ARBA" id="ARBA00023286"/>
    </source>
</evidence>
<keyword evidence="12" id="KW-1185">Reference proteome</keyword>
<keyword evidence="7" id="KW-1071">Ligand-gated ion channel</keyword>
<evidence type="ECO:0000256" key="9">
    <source>
        <dbReference type="SAM" id="Phobius"/>
    </source>
</evidence>
<dbReference type="InterPro" id="IPR000595">
    <property type="entry name" value="cNMP-bd_dom"/>
</dbReference>
<accession>A0A1R2AX82</accession>
<feature type="domain" description="Cyclic nucleotide-binding" evidence="10">
    <location>
        <begin position="510"/>
        <end position="558"/>
    </location>
</feature>
<evidence type="ECO:0000313" key="12">
    <source>
        <dbReference type="Proteomes" id="UP000187209"/>
    </source>
</evidence>
<organism evidence="11 12">
    <name type="scientific">Stentor coeruleus</name>
    <dbReference type="NCBI Taxonomy" id="5963"/>
    <lineage>
        <taxon>Eukaryota</taxon>
        <taxon>Sar</taxon>
        <taxon>Alveolata</taxon>
        <taxon>Ciliophora</taxon>
        <taxon>Postciliodesmatophora</taxon>
        <taxon>Heterotrichea</taxon>
        <taxon>Heterotrichida</taxon>
        <taxon>Stentoridae</taxon>
        <taxon>Stentor</taxon>
    </lineage>
</organism>
<evidence type="ECO:0000256" key="2">
    <source>
        <dbReference type="ARBA" id="ARBA00022448"/>
    </source>
</evidence>
<comment type="caution">
    <text evidence="11">The sequence shown here is derived from an EMBL/GenBank/DDBJ whole genome shotgun (WGS) entry which is preliminary data.</text>
</comment>
<evidence type="ECO:0000256" key="1">
    <source>
        <dbReference type="ARBA" id="ARBA00004141"/>
    </source>
</evidence>
<keyword evidence="4 9" id="KW-1133">Transmembrane helix</keyword>
<dbReference type="PROSITE" id="PS50042">
    <property type="entry name" value="CNMP_BINDING_3"/>
    <property type="match status" value="2"/>
</dbReference>
<dbReference type="GO" id="GO:0005221">
    <property type="term" value="F:intracellularly cyclic nucleotide-activated monoatomic cation channel activity"/>
    <property type="evidence" value="ECO:0007669"/>
    <property type="project" value="InterPro"/>
</dbReference>
<dbReference type="PRINTS" id="PR01463">
    <property type="entry name" value="EAGCHANLFMLY"/>
</dbReference>
<dbReference type="SMART" id="SM00100">
    <property type="entry name" value="cNMP"/>
    <property type="match status" value="1"/>
</dbReference>
<dbReference type="InterPro" id="IPR003938">
    <property type="entry name" value="K_chnl_volt-dep_EAG/ELK/ERG"/>
</dbReference>
<dbReference type="Pfam" id="PF00520">
    <property type="entry name" value="Ion_trans"/>
    <property type="match status" value="1"/>
</dbReference>
<dbReference type="EMBL" id="MPUH01001246">
    <property type="protein sequence ID" value="OMJ69055.1"/>
    <property type="molecule type" value="Genomic_DNA"/>
</dbReference>
<dbReference type="Gene3D" id="2.60.120.10">
    <property type="entry name" value="Jelly Rolls"/>
    <property type="match status" value="2"/>
</dbReference>
<feature type="transmembrane region" description="Helical" evidence="9">
    <location>
        <begin position="63"/>
        <end position="90"/>
    </location>
</feature>
<dbReference type="Proteomes" id="UP000187209">
    <property type="component" value="Unassembled WGS sequence"/>
</dbReference>
<keyword evidence="6 9" id="KW-0472">Membrane</keyword>
<dbReference type="PANTHER" id="PTHR45638">
    <property type="entry name" value="CYCLIC NUCLEOTIDE-GATED CATION CHANNEL SUBUNIT A"/>
    <property type="match status" value="1"/>
</dbReference>
<dbReference type="GO" id="GO:0016020">
    <property type="term" value="C:membrane"/>
    <property type="evidence" value="ECO:0007669"/>
    <property type="project" value="UniProtKB-SubCell"/>
</dbReference>
<dbReference type="InterPro" id="IPR050866">
    <property type="entry name" value="CNG_cation_channel"/>
</dbReference>
<dbReference type="GO" id="GO:0044877">
    <property type="term" value="F:protein-containing complex binding"/>
    <property type="evidence" value="ECO:0007669"/>
    <property type="project" value="TreeGrafter"/>
</dbReference>
<dbReference type="Gene3D" id="1.10.287.70">
    <property type="match status" value="1"/>
</dbReference>
<name>A0A1R2AX82_9CILI</name>
<proteinExistence type="predicted"/>
<dbReference type="Pfam" id="PF00027">
    <property type="entry name" value="cNMP_binding"/>
    <property type="match status" value="1"/>
</dbReference>
<comment type="subcellular location">
    <subcellularLocation>
        <location evidence="1">Membrane</location>
        <topology evidence="1">Multi-pass membrane protein</topology>
    </subcellularLocation>
</comment>
<protein>
    <recommendedName>
        <fullName evidence="10">Cyclic nucleotide-binding domain-containing protein</fullName>
    </recommendedName>
</protein>
<reference evidence="11 12" key="1">
    <citation type="submission" date="2016-11" db="EMBL/GenBank/DDBJ databases">
        <title>The macronuclear genome of Stentor coeruleus: a giant cell with tiny introns.</title>
        <authorList>
            <person name="Slabodnick M."/>
            <person name="Ruby J.G."/>
            <person name="Reiff S.B."/>
            <person name="Swart E.C."/>
            <person name="Gosai S."/>
            <person name="Prabakaran S."/>
            <person name="Witkowska E."/>
            <person name="Larue G.E."/>
            <person name="Fisher S."/>
            <person name="Freeman R.M."/>
            <person name="Gunawardena J."/>
            <person name="Chu W."/>
            <person name="Stover N.A."/>
            <person name="Gregory B.D."/>
            <person name="Nowacki M."/>
            <person name="Derisi J."/>
            <person name="Roy S.W."/>
            <person name="Marshall W.F."/>
            <person name="Sood P."/>
        </authorList>
    </citation>
    <scope>NUCLEOTIDE SEQUENCE [LARGE SCALE GENOMIC DNA]</scope>
    <source>
        <strain evidence="11">WM001</strain>
    </source>
</reference>
<dbReference type="InterPro" id="IPR018490">
    <property type="entry name" value="cNMP-bd_dom_sf"/>
</dbReference>
<keyword evidence="2" id="KW-0813">Transport</keyword>
<dbReference type="PANTHER" id="PTHR45638:SF11">
    <property type="entry name" value="CYCLIC NUCLEOTIDE-GATED CATION CHANNEL SUBUNIT A"/>
    <property type="match status" value="1"/>
</dbReference>
<feature type="transmembrane region" description="Helical" evidence="9">
    <location>
        <begin position="269"/>
        <end position="294"/>
    </location>
</feature>
<gene>
    <name evidence="11" type="ORF">SteCoe_33324</name>
</gene>
<evidence type="ECO:0000259" key="10">
    <source>
        <dbReference type="PROSITE" id="PS50042"/>
    </source>
</evidence>
<feature type="transmembrane region" description="Helical" evidence="9">
    <location>
        <begin position="191"/>
        <end position="217"/>
    </location>
</feature>
<keyword evidence="5" id="KW-0406">Ion transport</keyword>
<dbReference type="GO" id="GO:0005249">
    <property type="term" value="F:voltage-gated potassium channel activity"/>
    <property type="evidence" value="ECO:0007669"/>
    <property type="project" value="InterPro"/>
</dbReference>
<evidence type="ECO:0000256" key="3">
    <source>
        <dbReference type="ARBA" id="ARBA00022692"/>
    </source>
</evidence>
<dbReference type="OrthoDB" id="313376at2759"/>
<evidence type="ECO:0000256" key="6">
    <source>
        <dbReference type="ARBA" id="ARBA00023136"/>
    </source>
</evidence>
<dbReference type="InterPro" id="IPR014710">
    <property type="entry name" value="RmlC-like_jellyroll"/>
</dbReference>
<dbReference type="SUPFAM" id="SSF81324">
    <property type="entry name" value="Voltage-gated potassium channels"/>
    <property type="match status" value="1"/>
</dbReference>
<dbReference type="InterPro" id="IPR005821">
    <property type="entry name" value="Ion_trans_dom"/>
</dbReference>
<dbReference type="AlphaFoldDB" id="A0A1R2AX82"/>